<reference evidence="2 3" key="1">
    <citation type="submission" date="2013-11" db="EMBL/GenBank/DDBJ databases">
        <title>The Genome Sequence of Phytophthora parasitica P10297.</title>
        <authorList>
            <consortium name="The Broad Institute Genomics Platform"/>
            <person name="Russ C."/>
            <person name="Tyler B."/>
            <person name="Panabieres F."/>
            <person name="Shan W."/>
            <person name="Tripathy S."/>
            <person name="Grunwald N."/>
            <person name="Machado M."/>
            <person name="Johnson C.S."/>
            <person name="Walker B."/>
            <person name="Young S.K."/>
            <person name="Zeng Q."/>
            <person name="Gargeya S."/>
            <person name="Fitzgerald M."/>
            <person name="Haas B."/>
            <person name="Abouelleil A."/>
            <person name="Allen A.W."/>
            <person name="Alvarado L."/>
            <person name="Arachchi H.M."/>
            <person name="Berlin A.M."/>
            <person name="Chapman S.B."/>
            <person name="Gainer-Dewar J."/>
            <person name="Goldberg J."/>
            <person name="Griggs A."/>
            <person name="Gujja S."/>
            <person name="Hansen M."/>
            <person name="Howarth C."/>
            <person name="Imamovic A."/>
            <person name="Ireland A."/>
            <person name="Larimer J."/>
            <person name="McCowan C."/>
            <person name="Murphy C."/>
            <person name="Pearson M."/>
            <person name="Poon T.W."/>
            <person name="Priest M."/>
            <person name="Roberts A."/>
            <person name="Saif S."/>
            <person name="Shea T."/>
            <person name="Sisk P."/>
            <person name="Sykes S."/>
            <person name="Wortman J."/>
            <person name="Nusbaum C."/>
            <person name="Birren B."/>
        </authorList>
    </citation>
    <scope>NUCLEOTIDE SEQUENCE [LARGE SCALE GENOMIC DNA]</scope>
    <source>
        <strain evidence="2 3">P10297</strain>
    </source>
</reference>
<feature type="compositionally biased region" description="Low complexity" evidence="1">
    <location>
        <begin position="37"/>
        <end position="72"/>
    </location>
</feature>
<evidence type="ECO:0000313" key="2">
    <source>
        <dbReference type="EMBL" id="ETP47879.1"/>
    </source>
</evidence>
<proteinExistence type="predicted"/>
<protein>
    <submittedName>
        <fullName evidence="2">Uncharacterized protein</fullName>
    </submittedName>
</protein>
<feature type="region of interest" description="Disordered" evidence="1">
    <location>
        <begin position="1"/>
        <end position="74"/>
    </location>
</feature>
<dbReference type="Proteomes" id="UP000018948">
    <property type="component" value="Unassembled WGS sequence"/>
</dbReference>
<name>W2ZNV1_PHYNI</name>
<evidence type="ECO:0000256" key="1">
    <source>
        <dbReference type="SAM" id="MobiDB-lite"/>
    </source>
</evidence>
<comment type="caution">
    <text evidence="2">The sequence shown here is derived from an EMBL/GenBank/DDBJ whole genome shotgun (WGS) entry which is preliminary data.</text>
</comment>
<organism evidence="2 3">
    <name type="scientific">Phytophthora nicotianae P10297</name>
    <dbReference type="NCBI Taxonomy" id="1317064"/>
    <lineage>
        <taxon>Eukaryota</taxon>
        <taxon>Sar</taxon>
        <taxon>Stramenopiles</taxon>
        <taxon>Oomycota</taxon>
        <taxon>Peronosporomycetes</taxon>
        <taxon>Peronosporales</taxon>
        <taxon>Peronosporaceae</taxon>
        <taxon>Phytophthora</taxon>
    </lineage>
</organism>
<feature type="compositionally biased region" description="Acidic residues" evidence="1">
    <location>
        <begin position="23"/>
        <end position="36"/>
    </location>
</feature>
<accession>W2ZNV1</accession>
<sequence>MGRPRRALASRKRPSEEAYSDGFENDDSDASWEDDSAVPSSSSAVPWSVEDSSVSDASGDRTSGGTSGDGCTEVGAGLAKTQCSSWEAFHEYLDEYQKQTYQMRPYMKQYMLVPAF</sequence>
<evidence type="ECO:0000313" key="3">
    <source>
        <dbReference type="Proteomes" id="UP000018948"/>
    </source>
</evidence>
<dbReference type="AlphaFoldDB" id="W2ZNV1"/>
<dbReference type="EMBL" id="ANIY01001333">
    <property type="protein sequence ID" value="ETP47879.1"/>
    <property type="molecule type" value="Genomic_DNA"/>
</dbReference>
<feature type="compositionally biased region" description="Basic residues" evidence="1">
    <location>
        <begin position="1"/>
        <end position="12"/>
    </location>
</feature>
<gene>
    <name evidence="2" type="ORF">F442_06282</name>
</gene>